<feature type="binding site" description="axial binding residue" evidence="9">
    <location>
        <position position="328"/>
    </location>
    <ligand>
        <name>heme</name>
        <dbReference type="ChEBI" id="CHEBI:30413"/>
    </ligand>
    <ligandPart>
        <name>Fe</name>
        <dbReference type="ChEBI" id="CHEBI:18248"/>
    </ligandPart>
</feature>
<comment type="subcellular location">
    <subcellularLocation>
        <location evidence="2">Endoplasmic reticulum membrane</location>
    </subcellularLocation>
</comment>
<keyword evidence="8 10" id="KW-0472">Membrane</keyword>
<comment type="caution">
    <text evidence="11">The sequence shown here is derived from an EMBL/GenBank/DDBJ whole genome shotgun (WGS) entry which is preliminary data.</text>
</comment>
<keyword evidence="12" id="KW-1185">Reference proteome</keyword>
<evidence type="ECO:0000256" key="7">
    <source>
        <dbReference type="ARBA" id="ARBA00023033"/>
    </source>
</evidence>
<keyword evidence="7" id="KW-0560">Oxidoreductase</keyword>
<dbReference type="GO" id="GO:0005506">
    <property type="term" value="F:iron ion binding"/>
    <property type="evidence" value="ECO:0007669"/>
    <property type="project" value="InterPro"/>
</dbReference>
<keyword evidence="5" id="KW-0256">Endoplasmic reticulum</keyword>
<dbReference type="PRINTS" id="PR00385">
    <property type="entry name" value="P450"/>
</dbReference>
<feature type="transmembrane region" description="Helical" evidence="10">
    <location>
        <begin position="12"/>
        <end position="32"/>
    </location>
</feature>
<sequence length="332" mass="38378">MSWLNSLKLELNYYVISILCVSLGVFLCTSIYRFAERQTRLSVLNRIPGPKPFPILGNTLELKLKGGDRHFSKHSVRRTKWKQRRKLLTPAFHFKILEDFIDVFNQKSFKFVSNLEVNLNGKPFDIFPYVTLCALDIILEWVNSQLIVKYVLGDRKPRLAFLDLLLESAEENEDLSDEDIREEVDTFMFAGHDTVAASLNWTLYLLGCHPSIQNKVYEELEAIFGKSDRAAASSDIREMKYLECCIKESLRLFPSVPIYGRELKENLVVGEYVIPKETNVFVIAYQLHRDPDQFPDPNSFKPERFLSENSVKRNPYAYVPFGAGSRNCIENV</sequence>
<keyword evidence="4 9" id="KW-0349">Heme</keyword>
<evidence type="ECO:0000256" key="8">
    <source>
        <dbReference type="ARBA" id="ARBA00023136"/>
    </source>
</evidence>
<evidence type="ECO:0000256" key="6">
    <source>
        <dbReference type="ARBA" id="ARBA00023004"/>
    </source>
</evidence>
<dbReference type="AlphaFoldDB" id="A0A5N5TFX4"/>
<keyword evidence="7" id="KW-0503">Monooxygenase</keyword>
<dbReference type="InterPro" id="IPR001128">
    <property type="entry name" value="Cyt_P450"/>
</dbReference>
<dbReference type="GO" id="GO:0016705">
    <property type="term" value="F:oxidoreductase activity, acting on paired donors, with incorporation or reduction of molecular oxygen"/>
    <property type="evidence" value="ECO:0007669"/>
    <property type="project" value="InterPro"/>
</dbReference>
<protein>
    <submittedName>
        <fullName evidence="11">Cytochrome P450 4C1</fullName>
    </submittedName>
</protein>
<proteinExistence type="inferred from homology"/>
<dbReference type="GO" id="GO:0020037">
    <property type="term" value="F:heme binding"/>
    <property type="evidence" value="ECO:0007669"/>
    <property type="project" value="InterPro"/>
</dbReference>
<evidence type="ECO:0000256" key="2">
    <source>
        <dbReference type="ARBA" id="ARBA00004586"/>
    </source>
</evidence>
<comment type="similarity">
    <text evidence="3">Belongs to the cytochrome P450 family.</text>
</comment>
<dbReference type="PANTHER" id="PTHR24291:SF189">
    <property type="entry name" value="CYTOCHROME P450 4C3-RELATED"/>
    <property type="match status" value="1"/>
</dbReference>
<dbReference type="SUPFAM" id="SSF48264">
    <property type="entry name" value="Cytochrome P450"/>
    <property type="match status" value="1"/>
</dbReference>
<organism evidence="11 12">
    <name type="scientific">Armadillidium nasatum</name>
    <dbReference type="NCBI Taxonomy" id="96803"/>
    <lineage>
        <taxon>Eukaryota</taxon>
        <taxon>Metazoa</taxon>
        <taxon>Ecdysozoa</taxon>
        <taxon>Arthropoda</taxon>
        <taxon>Crustacea</taxon>
        <taxon>Multicrustacea</taxon>
        <taxon>Malacostraca</taxon>
        <taxon>Eumalacostraca</taxon>
        <taxon>Peracarida</taxon>
        <taxon>Isopoda</taxon>
        <taxon>Oniscidea</taxon>
        <taxon>Crinocheta</taxon>
        <taxon>Armadillidiidae</taxon>
        <taxon>Armadillidium</taxon>
    </lineage>
</organism>
<evidence type="ECO:0000256" key="1">
    <source>
        <dbReference type="ARBA" id="ARBA00001971"/>
    </source>
</evidence>
<dbReference type="InterPro" id="IPR002401">
    <property type="entry name" value="Cyt_P450_E_grp-I"/>
</dbReference>
<dbReference type="GO" id="GO:0004497">
    <property type="term" value="F:monooxygenase activity"/>
    <property type="evidence" value="ECO:0007669"/>
    <property type="project" value="UniProtKB-KW"/>
</dbReference>
<evidence type="ECO:0000256" key="10">
    <source>
        <dbReference type="SAM" id="Phobius"/>
    </source>
</evidence>
<evidence type="ECO:0000256" key="3">
    <source>
        <dbReference type="ARBA" id="ARBA00010617"/>
    </source>
</evidence>
<reference evidence="11 12" key="1">
    <citation type="journal article" date="2019" name="PLoS Biol.">
        <title>Sex chromosomes control vertical transmission of feminizing Wolbachia symbionts in an isopod.</title>
        <authorList>
            <person name="Becking T."/>
            <person name="Chebbi M.A."/>
            <person name="Giraud I."/>
            <person name="Moumen B."/>
            <person name="Laverre T."/>
            <person name="Caubet Y."/>
            <person name="Peccoud J."/>
            <person name="Gilbert C."/>
            <person name="Cordaux R."/>
        </authorList>
    </citation>
    <scope>NUCLEOTIDE SEQUENCE [LARGE SCALE GENOMIC DNA]</scope>
    <source>
        <strain evidence="11">ANa2</strain>
        <tissue evidence="11">Whole body excluding digestive tract and cuticle</tissue>
    </source>
</reference>
<evidence type="ECO:0000313" key="11">
    <source>
        <dbReference type="EMBL" id="KAB7504045.1"/>
    </source>
</evidence>
<gene>
    <name evidence="11" type="ORF">Anas_12949</name>
</gene>
<keyword evidence="10" id="KW-0812">Transmembrane</keyword>
<evidence type="ECO:0000256" key="9">
    <source>
        <dbReference type="PIRSR" id="PIRSR602401-1"/>
    </source>
</evidence>
<keyword evidence="6 9" id="KW-0408">Iron</keyword>
<comment type="cofactor">
    <cofactor evidence="1 9">
        <name>heme</name>
        <dbReference type="ChEBI" id="CHEBI:30413"/>
    </cofactor>
</comment>
<evidence type="ECO:0000313" key="12">
    <source>
        <dbReference type="Proteomes" id="UP000326759"/>
    </source>
</evidence>
<name>A0A5N5TFX4_9CRUS</name>
<dbReference type="OrthoDB" id="1470350at2759"/>
<keyword evidence="9" id="KW-0479">Metal-binding</keyword>
<dbReference type="EMBL" id="SEYY01003907">
    <property type="protein sequence ID" value="KAB7504045.1"/>
    <property type="molecule type" value="Genomic_DNA"/>
</dbReference>
<dbReference type="InterPro" id="IPR050196">
    <property type="entry name" value="Cytochrome_P450_Monoox"/>
</dbReference>
<keyword evidence="10" id="KW-1133">Transmembrane helix</keyword>
<dbReference type="InterPro" id="IPR036396">
    <property type="entry name" value="Cyt_P450_sf"/>
</dbReference>
<dbReference type="Pfam" id="PF00067">
    <property type="entry name" value="p450"/>
    <property type="match status" value="2"/>
</dbReference>
<dbReference type="GO" id="GO:0005789">
    <property type="term" value="C:endoplasmic reticulum membrane"/>
    <property type="evidence" value="ECO:0007669"/>
    <property type="project" value="UniProtKB-SubCell"/>
</dbReference>
<evidence type="ECO:0000256" key="4">
    <source>
        <dbReference type="ARBA" id="ARBA00022617"/>
    </source>
</evidence>
<dbReference type="PANTHER" id="PTHR24291">
    <property type="entry name" value="CYTOCHROME P450 FAMILY 4"/>
    <property type="match status" value="1"/>
</dbReference>
<dbReference type="Proteomes" id="UP000326759">
    <property type="component" value="Unassembled WGS sequence"/>
</dbReference>
<dbReference type="PRINTS" id="PR00463">
    <property type="entry name" value="EP450I"/>
</dbReference>
<evidence type="ECO:0000256" key="5">
    <source>
        <dbReference type="ARBA" id="ARBA00022824"/>
    </source>
</evidence>
<dbReference type="Gene3D" id="1.10.630.10">
    <property type="entry name" value="Cytochrome P450"/>
    <property type="match status" value="2"/>
</dbReference>
<accession>A0A5N5TFX4</accession>